<comment type="caution">
    <text evidence="2">The sequence shown here is derived from an EMBL/GenBank/DDBJ whole genome shotgun (WGS) entry which is preliminary data.</text>
</comment>
<sequence length="216" mass="23714">MVTINDRFEINAALERLLDDGGSFDPEDARVLIEKVPVAHKGNEFVFRYEDHTPDKGVEGYTPEIGNVRIGDDKPRVKEVGLRPDVTRVGGYKLVHRPGSILVEVMWADTKVDLATGQKAAESAMLLYGRRSKQPLVLKRSVMGTLRLVFWPKPLKAFTLHFVRYVAWKRPSSPGGLGDVATGSGTLPKATRRERGQTSDFGVLGAQGCASLQAAN</sequence>
<dbReference type="RefSeq" id="WP_238231078.1">
    <property type="nucleotide sequence ID" value="NZ_BPQO01000022.1"/>
</dbReference>
<dbReference type="Proteomes" id="UP001055247">
    <property type="component" value="Unassembled WGS sequence"/>
</dbReference>
<proteinExistence type="predicted"/>
<evidence type="ECO:0008006" key="4">
    <source>
        <dbReference type="Google" id="ProtNLM"/>
    </source>
</evidence>
<evidence type="ECO:0000313" key="2">
    <source>
        <dbReference type="EMBL" id="GJD90912.1"/>
    </source>
</evidence>
<protein>
    <recommendedName>
        <fullName evidence="4">Restriction endonuclease domain-containing protein</fullName>
    </recommendedName>
</protein>
<reference evidence="2" key="2">
    <citation type="submission" date="2021-08" db="EMBL/GenBank/DDBJ databases">
        <authorList>
            <person name="Tani A."/>
            <person name="Ola A."/>
            <person name="Ogura Y."/>
            <person name="Katsura K."/>
            <person name="Hayashi T."/>
        </authorList>
    </citation>
    <scope>NUCLEOTIDE SEQUENCE</scope>
    <source>
        <strain evidence="2">DSM 16372</strain>
    </source>
</reference>
<gene>
    <name evidence="2" type="ORF">BHAOGJBA_4456</name>
</gene>
<organism evidence="2 3">
    <name type="scientific">Methylobacterium hispanicum</name>
    <dbReference type="NCBI Taxonomy" id="270350"/>
    <lineage>
        <taxon>Bacteria</taxon>
        <taxon>Pseudomonadati</taxon>
        <taxon>Pseudomonadota</taxon>
        <taxon>Alphaproteobacteria</taxon>
        <taxon>Hyphomicrobiales</taxon>
        <taxon>Methylobacteriaceae</taxon>
        <taxon>Methylobacterium</taxon>
    </lineage>
</organism>
<dbReference type="AlphaFoldDB" id="A0AAV4ZRU0"/>
<reference evidence="2" key="1">
    <citation type="journal article" date="2016" name="Front. Microbiol.">
        <title>Genome Sequence of the Piezophilic, Mesophilic Sulfate-Reducing Bacterium Desulfovibrio indicus J2T.</title>
        <authorList>
            <person name="Cao J."/>
            <person name="Maignien L."/>
            <person name="Shao Z."/>
            <person name="Alain K."/>
            <person name="Jebbar M."/>
        </authorList>
    </citation>
    <scope>NUCLEOTIDE SEQUENCE</scope>
    <source>
        <strain evidence="2">DSM 16372</strain>
    </source>
</reference>
<feature type="region of interest" description="Disordered" evidence="1">
    <location>
        <begin position="172"/>
        <end position="199"/>
    </location>
</feature>
<evidence type="ECO:0000256" key="1">
    <source>
        <dbReference type="SAM" id="MobiDB-lite"/>
    </source>
</evidence>
<keyword evidence="3" id="KW-1185">Reference proteome</keyword>
<accession>A0AAV4ZRU0</accession>
<evidence type="ECO:0000313" key="3">
    <source>
        <dbReference type="Proteomes" id="UP001055247"/>
    </source>
</evidence>
<name>A0AAV4ZRU0_9HYPH</name>
<dbReference type="EMBL" id="BPQO01000022">
    <property type="protein sequence ID" value="GJD90912.1"/>
    <property type="molecule type" value="Genomic_DNA"/>
</dbReference>